<feature type="zinc finger region" description="dksA C4-type" evidence="4">
    <location>
        <begin position="110"/>
        <end position="134"/>
    </location>
</feature>
<dbReference type="InterPro" id="IPR000962">
    <property type="entry name" value="Znf_DskA_TraR"/>
</dbReference>
<protein>
    <submittedName>
        <fullName evidence="6">Transcriptional regulator, TraR/DksA family</fullName>
    </submittedName>
</protein>
<sequence length="140" mass="15947">MKKSKKNTKISKRKSSTVKNVINFPSKLLSPVAGFLQDKLHLLEKRRNEIDEDDPFKDTSRLIDNASPDADAAEQFGHARASALKEQLDRRIIQTRKALTRIKIGKYGICEDCGQMIDTDRLMIYPEATLCAKDQAKREK</sequence>
<dbReference type="GO" id="GO:0008270">
    <property type="term" value="F:zinc ion binding"/>
    <property type="evidence" value="ECO:0007669"/>
    <property type="project" value="UniProtKB-KW"/>
</dbReference>
<comment type="caution">
    <text evidence="6">The sequence shown here is derived from an EMBL/GenBank/DDBJ whole genome shotgun (WGS) entry which is preliminary data.</text>
</comment>
<evidence type="ECO:0000313" key="7">
    <source>
        <dbReference type="Proteomes" id="UP000034793"/>
    </source>
</evidence>
<dbReference type="EMBL" id="LBXL01000001">
    <property type="protein sequence ID" value="KKR30820.1"/>
    <property type="molecule type" value="Genomic_DNA"/>
</dbReference>
<evidence type="ECO:0000259" key="5">
    <source>
        <dbReference type="Pfam" id="PF01258"/>
    </source>
</evidence>
<dbReference type="AlphaFoldDB" id="A0A0G0S7U9"/>
<keyword evidence="2" id="KW-0863">Zinc-finger</keyword>
<dbReference type="PROSITE" id="PS51128">
    <property type="entry name" value="ZF_DKSA_2"/>
    <property type="match status" value="1"/>
</dbReference>
<accession>A0A0G0S7U9</accession>
<dbReference type="Gene3D" id="1.20.120.910">
    <property type="entry name" value="DksA, coiled-coil domain"/>
    <property type="match status" value="1"/>
</dbReference>
<reference evidence="6 7" key="1">
    <citation type="journal article" date="2015" name="Nature">
        <title>rRNA introns, odd ribosomes, and small enigmatic genomes across a large radiation of phyla.</title>
        <authorList>
            <person name="Brown C.T."/>
            <person name="Hug L.A."/>
            <person name="Thomas B.C."/>
            <person name="Sharon I."/>
            <person name="Castelle C.J."/>
            <person name="Singh A."/>
            <person name="Wilkins M.J."/>
            <person name="Williams K.H."/>
            <person name="Banfield J.F."/>
        </authorList>
    </citation>
    <scope>NUCLEOTIDE SEQUENCE [LARGE SCALE GENOMIC DNA]</scope>
</reference>
<evidence type="ECO:0000256" key="4">
    <source>
        <dbReference type="PROSITE-ProRule" id="PRU00510"/>
    </source>
</evidence>
<dbReference type="PANTHER" id="PTHR33823">
    <property type="entry name" value="RNA POLYMERASE-BINDING TRANSCRIPTION FACTOR DKSA-RELATED"/>
    <property type="match status" value="1"/>
</dbReference>
<keyword evidence="3" id="KW-0862">Zinc</keyword>
<gene>
    <name evidence="6" type="ORF">UT61_C0001G0004</name>
</gene>
<evidence type="ECO:0000313" key="6">
    <source>
        <dbReference type="EMBL" id="KKR30820.1"/>
    </source>
</evidence>
<evidence type="ECO:0000256" key="1">
    <source>
        <dbReference type="ARBA" id="ARBA00022723"/>
    </source>
</evidence>
<evidence type="ECO:0000256" key="3">
    <source>
        <dbReference type="ARBA" id="ARBA00022833"/>
    </source>
</evidence>
<dbReference type="Proteomes" id="UP000034793">
    <property type="component" value="Unassembled WGS sequence"/>
</dbReference>
<evidence type="ECO:0000256" key="2">
    <source>
        <dbReference type="ARBA" id="ARBA00022771"/>
    </source>
</evidence>
<keyword evidence="1" id="KW-0479">Metal-binding</keyword>
<dbReference type="PANTHER" id="PTHR33823:SF4">
    <property type="entry name" value="GENERAL STRESS PROTEIN 16O"/>
    <property type="match status" value="1"/>
</dbReference>
<dbReference type="SUPFAM" id="SSF57716">
    <property type="entry name" value="Glucocorticoid receptor-like (DNA-binding domain)"/>
    <property type="match status" value="1"/>
</dbReference>
<proteinExistence type="predicted"/>
<organism evidence="6 7">
    <name type="scientific">Candidatus Woesebacteria bacterium GW2011_GWA1_39_8</name>
    <dbReference type="NCBI Taxonomy" id="1618552"/>
    <lineage>
        <taxon>Bacteria</taxon>
        <taxon>Candidatus Woeseibacteriota</taxon>
    </lineage>
</organism>
<feature type="domain" description="Zinc finger DksA/TraR C4-type" evidence="5">
    <location>
        <begin position="105"/>
        <end position="139"/>
    </location>
</feature>
<dbReference type="Pfam" id="PF01258">
    <property type="entry name" value="zf-dskA_traR"/>
    <property type="match status" value="1"/>
</dbReference>
<name>A0A0G0S7U9_9BACT</name>